<evidence type="ECO:0000313" key="3">
    <source>
        <dbReference type="Proteomes" id="UP001597218"/>
    </source>
</evidence>
<keyword evidence="1" id="KW-0812">Transmembrane</keyword>
<feature type="transmembrane region" description="Helical" evidence="1">
    <location>
        <begin position="108"/>
        <end position="127"/>
    </location>
</feature>
<feature type="transmembrane region" description="Helical" evidence="1">
    <location>
        <begin position="261"/>
        <end position="282"/>
    </location>
</feature>
<feature type="transmembrane region" description="Helical" evidence="1">
    <location>
        <begin position="167"/>
        <end position="185"/>
    </location>
</feature>
<keyword evidence="3" id="KW-1185">Reference proteome</keyword>
<reference evidence="3" key="1">
    <citation type="journal article" date="2019" name="Int. J. Syst. Evol. Microbiol.">
        <title>The Global Catalogue of Microorganisms (GCM) 10K type strain sequencing project: providing services to taxonomists for standard genome sequencing and annotation.</title>
        <authorList>
            <consortium name="The Broad Institute Genomics Platform"/>
            <consortium name="The Broad Institute Genome Sequencing Center for Infectious Disease"/>
            <person name="Wu L."/>
            <person name="Ma J."/>
        </authorList>
    </citation>
    <scope>NUCLEOTIDE SEQUENCE [LARGE SCALE GENOMIC DNA]</scope>
    <source>
        <strain evidence="3">CGMCC 4.7177</strain>
    </source>
</reference>
<comment type="caution">
    <text evidence="2">The sequence shown here is derived from an EMBL/GenBank/DDBJ whole genome shotgun (WGS) entry which is preliminary data.</text>
</comment>
<dbReference type="RefSeq" id="WP_381539872.1">
    <property type="nucleotide sequence ID" value="NZ_JBHUGI010000035.1"/>
</dbReference>
<feature type="transmembrane region" description="Helical" evidence="1">
    <location>
        <begin position="20"/>
        <end position="39"/>
    </location>
</feature>
<proteinExistence type="predicted"/>
<protein>
    <recommendedName>
        <fullName evidence="4">ABC-2 family transporter protein</fullName>
    </recommendedName>
</protein>
<keyword evidence="1" id="KW-1133">Transmembrane helix</keyword>
<feature type="transmembrane region" description="Helical" evidence="1">
    <location>
        <begin position="228"/>
        <end position="249"/>
    </location>
</feature>
<organism evidence="2 3">
    <name type="scientific">Sporosarcina siberiensis</name>
    <dbReference type="NCBI Taxonomy" id="1365606"/>
    <lineage>
        <taxon>Bacteria</taxon>
        <taxon>Bacillati</taxon>
        <taxon>Bacillota</taxon>
        <taxon>Bacilli</taxon>
        <taxon>Bacillales</taxon>
        <taxon>Caryophanaceae</taxon>
        <taxon>Sporosarcina</taxon>
    </lineage>
</organism>
<name>A0ABW4SMC7_9BACL</name>
<gene>
    <name evidence="2" type="ORF">ACFSFY_16245</name>
</gene>
<feature type="transmembrane region" description="Helical" evidence="1">
    <location>
        <begin position="139"/>
        <end position="160"/>
    </location>
</feature>
<accession>A0ABW4SMC7</accession>
<evidence type="ECO:0008006" key="4">
    <source>
        <dbReference type="Google" id="ProtNLM"/>
    </source>
</evidence>
<dbReference type="EMBL" id="JBHUGI010000035">
    <property type="protein sequence ID" value="MFD1929594.1"/>
    <property type="molecule type" value="Genomic_DNA"/>
</dbReference>
<dbReference type="Proteomes" id="UP001597218">
    <property type="component" value="Unassembled WGS sequence"/>
</dbReference>
<keyword evidence="1" id="KW-0472">Membrane</keyword>
<sequence length="716" mass="82835">MSRLKTIVRTESLLLLRNKFLAIPLLINVLCWSYIVIAYEMEAIHFEVRAAVFYNGFMWMLLLNLLIVGLFSVYMAGKDRESEFEHLVVTYRVTNVEWITGKWVVAQLYGLCITLITLLIQVGWFFGGKMAFGEVAQNAFYVFIQMEGAFFLLVSLGFLFGSMVRNVFSYLFIPTFLVLTLGLPFDYTGVAADYDNPKLHLLTPFDYMFIQSPFEGIWGIDRVFEPTILHQGIVFLFGIVVLLVTLLLFHRNRRKYREKRMIPVVIVGLLIPVLVLSGFSYMQYERAYEQFIITGDRYAKEFEGDTQTELFKWENDYYDENLDDEPYELSMVTTNLDVKLKDDDQMSVQSNLTIKNNGELPTQEVYLTLVSGLSVTVCKSEIGITCSRMDDFIVVELDKPIESGEEFNINLDYEGTVLQYRNDAYTELAFIQENRVSLPKEAGWYPLIGKRSLVIGRKHNNRFTQFELRNAKLVEDFPTAFSVTISNENSEIPLALTIPEVKAGVYEGTSQYGLSLMGGNLKEMIIDDIRVVGHPEVLNGAQDLIGRYKPLWDFTEDWLEVSVTPSVIYLLDTQHYYLMNNTRSHGFLTLNSDYLEEDRDDVIAYEVLKELMGMSSISSRLNSQEDDFDFLFNAMLWTMLKQLGNEMEFKEWYGEYRLMDDRSLSLVNLLHGYEEQGIEAFNEVLNYLFQYVVQLDDQQEFDMVDALKLYESSTVK</sequence>
<feature type="transmembrane region" description="Helical" evidence="1">
    <location>
        <begin position="51"/>
        <end position="74"/>
    </location>
</feature>
<evidence type="ECO:0000313" key="2">
    <source>
        <dbReference type="EMBL" id="MFD1929594.1"/>
    </source>
</evidence>
<evidence type="ECO:0000256" key="1">
    <source>
        <dbReference type="SAM" id="Phobius"/>
    </source>
</evidence>